<dbReference type="Proteomes" id="UP001229421">
    <property type="component" value="Unassembled WGS sequence"/>
</dbReference>
<feature type="region of interest" description="Disordered" evidence="1">
    <location>
        <begin position="83"/>
        <end position="109"/>
    </location>
</feature>
<dbReference type="EMBL" id="JAUHHV010000003">
    <property type="protein sequence ID" value="KAK1430186.1"/>
    <property type="molecule type" value="Genomic_DNA"/>
</dbReference>
<protein>
    <submittedName>
        <fullName evidence="2">Uncharacterized protein</fullName>
    </submittedName>
</protein>
<evidence type="ECO:0000256" key="1">
    <source>
        <dbReference type="SAM" id="MobiDB-lite"/>
    </source>
</evidence>
<evidence type="ECO:0000313" key="3">
    <source>
        <dbReference type="Proteomes" id="UP001229421"/>
    </source>
</evidence>
<dbReference type="AlphaFoldDB" id="A0AAD8P328"/>
<accession>A0AAD8P328</accession>
<proteinExistence type="predicted"/>
<comment type="caution">
    <text evidence="2">The sequence shown here is derived from an EMBL/GenBank/DDBJ whole genome shotgun (WGS) entry which is preliminary data.</text>
</comment>
<organism evidence="2 3">
    <name type="scientific">Tagetes erecta</name>
    <name type="common">African marigold</name>
    <dbReference type="NCBI Taxonomy" id="13708"/>
    <lineage>
        <taxon>Eukaryota</taxon>
        <taxon>Viridiplantae</taxon>
        <taxon>Streptophyta</taxon>
        <taxon>Embryophyta</taxon>
        <taxon>Tracheophyta</taxon>
        <taxon>Spermatophyta</taxon>
        <taxon>Magnoliopsida</taxon>
        <taxon>eudicotyledons</taxon>
        <taxon>Gunneridae</taxon>
        <taxon>Pentapetalae</taxon>
        <taxon>asterids</taxon>
        <taxon>campanulids</taxon>
        <taxon>Asterales</taxon>
        <taxon>Asteraceae</taxon>
        <taxon>Asteroideae</taxon>
        <taxon>Heliantheae alliance</taxon>
        <taxon>Tageteae</taxon>
        <taxon>Tagetes</taxon>
    </lineage>
</organism>
<name>A0AAD8P328_TARER</name>
<sequence>MVLSFSSSPSRKGEPTIKEMLAKLNQIQHKENETFKEKEATMAEKRVLMLHISYRLVGIPPPPPPPPLPVRPSPTTSRIPLAKTIPTSSPKLAPTPPHKPILKQPPQNGILKTITNKGKCIQSLREAKAKRFLLVGFEQMNLGVGQGESQPSWQPPSLYVEIASNATDRRELQPPWCAVENAPHAMVQLEWRPPWVFLPSLRTRTFFRVGVLI</sequence>
<keyword evidence="3" id="KW-1185">Reference proteome</keyword>
<gene>
    <name evidence="2" type="ORF">QVD17_12745</name>
</gene>
<evidence type="ECO:0000313" key="2">
    <source>
        <dbReference type="EMBL" id="KAK1430186.1"/>
    </source>
</evidence>
<reference evidence="2" key="1">
    <citation type="journal article" date="2023" name="bioRxiv">
        <title>Improved chromosome-level genome assembly for marigold (Tagetes erecta).</title>
        <authorList>
            <person name="Jiang F."/>
            <person name="Yuan L."/>
            <person name="Wang S."/>
            <person name="Wang H."/>
            <person name="Xu D."/>
            <person name="Wang A."/>
            <person name="Fan W."/>
        </authorList>
    </citation>
    <scope>NUCLEOTIDE SEQUENCE</scope>
    <source>
        <strain evidence="2">WSJ</strain>
        <tissue evidence="2">Leaf</tissue>
    </source>
</reference>